<gene>
    <name evidence="2" type="ORF">FZC75_19445</name>
</gene>
<dbReference type="AlphaFoldDB" id="A0A5D4SV43"/>
<evidence type="ECO:0000256" key="1">
    <source>
        <dbReference type="SAM" id="Phobius"/>
    </source>
</evidence>
<reference evidence="2 3" key="1">
    <citation type="submission" date="2019-08" db="EMBL/GenBank/DDBJ databases">
        <title>Bacillus genomes from the desert of Cuatro Cienegas, Coahuila.</title>
        <authorList>
            <person name="Olmedo-Alvarez G."/>
        </authorList>
    </citation>
    <scope>NUCLEOTIDE SEQUENCE [LARGE SCALE GENOMIC DNA]</scope>
    <source>
        <strain evidence="2 3">CH98b_3T</strain>
    </source>
</reference>
<sequence length="70" mass="8091">MRMIETLKKVLVLVVILGQVVGVALLIVNIWLGVMFYIFYVLALLALFIVLIVERAKEKEEDDKNDYSDY</sequence>
<keyword evidence="1" id="KW-0812">Transmembrane</keyword>
<feature type="transmembrane region" description="Helical" evidence="1">
    <location>
        <begin position="12"/>
        <end position="31"/>
    </location>
</feature>
<evidence type="ECO:0000313" key="3">
    <source>
        <dbReference type="Proteomes" id="UP000324517"/>
    </source>
</evidence>
<protein>
    <submittedName>
        <fullName evidence="2">Uncharacterized protein</fullName>
    </submittedName>
</protein>
<organism evidence="2 3">
    <name type="scientific">Sutcliffiella horikoshii</name>
    <dbReference type="NCBI Taxonomy" id="79883"/>
    <lineage>
        <taxon>Bacteria</taxon>
        <taxon>Bacillati</taxon>
        <taxon>Bacillota</taxon>
        <taxon>Bacilli</taxon>
        <taxon>Bacillales</taxon>
        <taxon>Bacillaceae</taxon>
        <taxon>Sutcliffiella</taxon>
    </lineage>
</organism>
<name>A0A5D4SV43_9BACI</name>
<accession>A0A5D4SV43</accession>
<keyword evidence="1" id="KW-0472">Membrane</keyword>
<proteinExistence type="predicted"/>
<feature type="transmembrane region" description="Helical" evidence="1">
    <location>
        <begin position="37"/>
        <end position="54"/>
    </location>
</feature>
<comment type="caution">
    <text evidence="2">The sequence shown here is derived from an EMBL/GenBank/DDBJ whole genome shotgun (WGS) entry which is preliminary data.</text>
</comment>
<evidence type="ECO:0000313" key="2">
    <source>
        <dbReference type="EMBL" id="TYS67297.1"/>
    </source>
</evidence>
<keyword evidence="1" id="KW-1133">Transmembrane helix</keyword>
<dbReference type="Proteomes" id="UP000324517">
    <property type="component" value="Unassembled WGS sequence"/>
</dbReference>
<dbReference type="EMBL" id="VTET01000013">
    <property type="protein sequence ID" value="TYS67297.1"/>
    <property type="molecule type" value="Genomic_DNA"/>
</dbReference>